<reference evidence="1 2" key="1">
    <citation type="journal article" date="2022" name="Hortic Res">
        <title>A haplotype resolved chromosomal level avocado genome allows analysis of novel avocado genes.</title>
        <authorList>
            <person name="Nath O."/>
            <person name="Fletcher S.J."/>
            <person name="Hayward A."/>
            <person name="Shaw L.M."/>
            <person name="Masouleh A.K."/>
            <person name="Furtado A."/>
            <person name="Henry R.J."/>
            <person name="Mitter N."/>
        </authorList>
    </citation>
    <scope>NUCLEOTIDE SEQUENCE [LARGE SCALE GENOMIC DNA]</scope>
    <source>
        <strain evidence="2">cv. Hass</strain>
    </source>
</reference>
<keyword evidence="2" id="KW-1185">Reference proteome</keyword>
<protein>
    <submittedName>
        <fullName evidence="1">Uncharacterized protein</fullName>
    </submittedName>
</protein>
<proteinExistence type="predicted"/>
<evidence type="ECO:0000313" key="1">
    <source>
        <dbReference type="EMBL" id="KAJ8645547.1"/>
    </source>
</evidence>
<comment type="caution">
    <text evidence="1">The sequence shown here is derived from an EMBL/GenBank/DDBJ whole genome shotgun (WGS) entry which is preliminary data.</text>
</comment>
<sequence>MNSSGRRHRFKMSADHDNQQRDGSKELPCSQSRQPVILGCLVIAQPNDLRDPIQCGPNPISCHHIDIESPKETLKKFSHAVLDLATTNFSDDKKIGEGEFGSVYKGYLSDLNLMVDVKKIPRVSVTPCPELIKINSN</sequence>
<accession>A0ACC2MIJ9</accession>
<dbReference type="EMBL" id="CM056810">
    <property type="protein sequence ID" value="KAJ8645547.1"/>
    <property type="molecule type" value="Genomic_DNA"/>
</dbReference>
<name>A0ACC2MIJ9_PERAE</name>
<gene>
    <name evidence="1" type="ORF">MRB53_007295</name>
</gene>
<evidence type="ECO:0000313" key="2">
    <source>
        <dbReference type="Proteomes" id="UP001234297"/>
    </source>
</evidence>
<organism evidence="1 2">
    <name type="scientific">Persea americana</name>
    <name type="common">Avocado</name>
    <dbReference type="NCBI Taxonomy" id="3435"/>
    <lineage>
        <taxon>Eukaryota</taxon>
        <taxon>Viridiplantae</taxon>
        <taxon>Streptophyta</taxon>
        <taxon>Embryophyta</taxon>
        <taxon>Tracheophyta</taxon>
        <taxon>Spermatophyta</taxon>
        <taxon>Magnoliopsida</taxon>
        <taxon>Magnoliidae</taxon>
        <taxon>Laurales</taxon>
        <taxon>Lauraceae</taxon>
        <taxon>Persea</taxon>
    </lineage>
</organism>
<dbReference type="Proteomes" id="UP001234297">
    <property type="component" value="Chromosome 2"/>
</dbReference>